<keyword evidence="1" id="KW-0812">Transmembrane</keyword>
<feature type="transmembrane region" description="Helical" evidence="1">
    <location>
        <begin position="127"/>
        <end position="148"/>
    </location>
</feature>
<proteinExistence type="predicted"/>
<evidence type="ECO:0000313" key="2">
    <source>
        <dbReference type="EMBL" id="RCK70247.1"/>
    </source>
</evidence>
<name>A0A367YWY2_9ACTN</name>
<sequence length="216" mass="22475">MLSDLFQLVLAEVGAALTLQPHVSGVGAGDQVLVGAVLAVLVAVSMLAGESALLAINRVRGLAYWLTLAMTATGVLLLYLTQASLLWVLGIAIGQPTDWLVLAYATLLAASPKLLSFIQIVPGFGPFLGRLLSAWGFLVLWAATASVFAVGEGLALLVAATAGLTGLAASHFGGPPLVRVRDRIWTAITGRPMRRSSAELLQLPGLLDDGVVGERR</sequence>
<keyword evidence="1" id="KW-1133">Transmembrane helix</keyword>
<feature type="transmembrane region" description="Helical" evidence="1">
    <location>
        <begin position="32"/>
        <end position="56"/>
    </location>
</feature>
<keyword evidence="3" id="KW-1185">Reference proteome</keyword>
<evidence type="ECO:0008006" key="4">
    <source>
        <dbReference type="Google" id="ProtNLM"/>
    </source>
</evidence>
<gene>
    <name evidence="2" type="ORF">DT076_06165</name>
</gene>
<evidence type="ECO:0000313" key="3">
    <source>
        <dbReference type="Proteomes" id="UP000252770"/>
    </source>
</evidence>
<dbReference type="AlphaFoldDB" id="A0A367YWY2"/>
<dbReference type="RefSeq" id="WP_114125789.1">
    <property type="nucleotide sequence ID" value="NZ_QOUI01000003.1"/>
</dbReference>
<keyword evidence="1" id="KW-0472">Membrane</keyword>
<organism evidence="2 3">
    <name type="scientific">Desertihabitans brevis</name>
    <dbReference type="NCBI Taxonomy" id="2268447"/>
    <lineage>
        <taxon>Bacteria</taxon>
        <taxon>Bacillati</taxon>
        <taxon>Actinomycetota</taxon>
        <taxon>Actinomycetes</taxon>
        <taxon>Propionibacteriales</taxon>
        <taxon>Propionibacteriaceae</taxon>
        <taxon>Desertihabitans</taxon>
    </lineage>
</organism>
<feature type="transmembrane region" description="Helical" evidence="1">
    <location>
        <begin position="154"/>
        <end position="173"/>
    </location>
</feature>
<reference evidence="2 3" key="1">
    <citation type="submission" date="2018-07" db="EMBL/GenBank/DDBJ databases">
        <title>Desertimonas flava gen. nov. sp. nov.</title>
        <authorList>
            <person name="Liu S."/>
        </authorList>
    </citation>
    <scope>NUCLEOTIDE SEQUENCE [LARGE SCALE GENOMIC DNA]</scope>
    <source>
        <strain evidence="2 3">16Sb5-5</strain>
    </source>
</reference>
<dbReference type="EMBL" id="QOUI01000003">
    <property type="protein sequence ID" value="RCK70247.1"/>
    <property type="molecule type" value="Genomic_DNA"/>
</dbReference>
<evidence type="ECO:0000256" key="1">
    <source>
        <dbReference type="SAM" id="Phobius"/>
    </source>
</evidence>
<accession>A0A367YWY2</accession>
<comment type="caution">
    <text evidence="2">The sequence shown here is derived from an EMBL/GenBank/DDBJ whole genome shotgun (WGS) entry which is preliminary data.</text>
</comment>
<protein>
    <recommendedName>
        <fullName evidence="4">Yip1 domain-containing protein</fullName>
    </recommendedName>
</protein>
<dbReference type="Proteomes" id="UP000252770">
    <property type="component" value="Unassembled WGS sequence"/>
</dbReference>
<feature type="transmembrane region" description="Helical" evidence="1">
    <location>
        <begin position="99"/>
        <end position="115"/>
    </location>
</feature>
<feature type="transmembrane region" description="Helical" evidence="1">
    <location>
        <begin position="63"/>
        <end position="93"/>
    </location>
</feature>